<organism evidence="2 3">
    <name type="scientific">Paramecium bursaria Chlorella virus IL3A</name>
    <name type="common">PBCV-IL3A</name>
    <dbReference type="NCBI Taxonomy" id="46019"/>
    <lineage>
        <taxon>Viruses</taxon>
        <taxon>Varidnaviria</taxon>
        <taxon>Bamfordvirae</taxon>
        <taxon>Nucleocytoviricota</taxon>
        <taxon>Megaviricetes</taxon>
        <taxon>Algavirales</taxon>
        <taxon>Phycodnaviridae</taxon>
        <taxon>Chlorovirus</taxon>
        <taxon>Chlorovirus illinoense</taxon>
    </lineage>
</organism>
<feature type="domain" description="Protein kinase" evidence="1">
    <location>
        <begin position="45"/>
        <end position="304"/>
    </location>
</feature>
<dbReference type="EMBL" id="JX997169">
    <property type="protein sequence ID" value="AGE53842.1"/>
    <property type="molecule type" value="Genomic_DNA"/>
</dbReference>
<name>M1HPN6_PBCVI</name>
<dbReference type="InterPro" id="IPR008271">
    <property type="entry name" value="Ser/Thr_kinase_AS"/>
</dbReference>
<dbReference type="GO" id="GO:0004672">
    <property type="term" value="F:protein kinase activity"/>
    <property type="evidence" value="ECO:0007669"/>
    <property type="project" value="InterPro"/>
</dbReference>
<keyword evidence="2" id="KW-0808">Transferase</keyword>
<proteinExistence type="predicted"/>
<dbReference type="Gene3D" id="1.10.510.10">
    <property type="entry name" value="Transferase(Phosphotransferase) domain 1"/>
    <property type="match status" value="1"/>
</dbReference>
<sequence>MALTINTSVDTSVDTTAVMGRDTRPTEVKDAERIFYATYSVVTDYEFVEKIASGGFSTVWLAINKKTNEKFAIKVSKDVKEGNSSMLNEYTVMDKLDNAYLMKGVSFYHGMNNSHLVMPYYKNDLFSFIQESDLLREDYIKVILHDLGIAIRHMHNRDLVHRDIKPENVMFDDTTNKFILTDFGNTEHENNMTISKLRGTPSFFAPEIVHGFRNKYEVFFKFGKPIDMYALGVTLYIMATKCSPAPVPNNSRNILRWVENPDILQSIDLIKNRSENLKDLMRKLLDINPVRRMKIGELFEHPFMILKK</sequence>
<accession>M1HPN6</accession>
<gene>
    <name evidence="2" type="primary">IL-3A_277R</name>
    <name evidence="2" type="ORF">PBCVIL3A_277R</name>
</gene>
<dbReference type="SMART" id="SM00220">
    <property type="entry name" value="S_TKc"/>
    <property type="match status" value="1"/>
</dbReference>
<dbReference type="PROSITE" id="PS00108">
    <property type="entry name" value="PROTEIN_KINASE_ST"/>
    <property type="match status" value="1"/>
</dbReference>
<evidence type="ECO:0000259" key="1">
    <source>
        <dbReference type="PROSITE" id="PS50011"/>
    </source>
</evidence>
<dbReference type="PANTHER" id="PTHR24347">
    <property type="entry name" value="SERINE/THREONINE-PROTEIN KINASE"/>
    <property type="match status" value="1"/>
</dbReference>
<dbReference type="Proteomes" id="UP000247091">
    <property type="component" value="Segment"/>
</dbReference>
<dbReference type="InterPro" id="IPR000719">
    <property type="entry name" value="Prot_kinase_dom"/>
</dbReference>
<organismHost>
    <name type="scientific">Chlorella</name>
    <dbReference type="NCBI Taxonomy" id="3071"/>
</organismHost>
<dbReference type="InterPro" id="IPR011009">
    <property type="entry name" value="Kinase-like_dom_sf"/>
</dbReference>
<evidence type="ECO:0000313" key="3">
    <source>
        <dbReference type="Proteomes" id="UP000247091"/>
    </source>
</evidence>
<dbReference type="GO" id="GO:0005524">
    <property type="term" value="F:ATP binding"/>
    <property type="evidence" value="ECO:0007669"/>
    <property type="project" value="InterPro"/>
</dbReference>
<keyword evidence="2" id="KW-0418">Kinase</keyword>
<reference evidence="2 3" key="1">
    <citation type="submission" date="2012-10" db="EMBL/GenBank/DDBJ databases">
        <title>Towards defining the chloroviruses: a genomic journey through a genus of large DNA viruses.</title>
        <authorList>
            <person name="Jeanniard A."/>
            <person name="Dunigan D.D."/>
            <person name="Gurnon J.R."/>
            <person name="Agarkova I."/>
            <person name="Kang M."/>
            <person name="Vitek J."/>
            <person name="Duncan G."/>
            <person name="McClung O.W."/>
            <person name="Larsen M."/>
            <person name="Claverie J.-M."/>
            <person name="Van Etten J.L."/>
            <person name="Blanc G."/>
        </authorList>
    </citation>
    <scope>NUCLEOTIDE SEQUENCE [LARGE SCALE GENOMIC DNA]</scope>
</reference>
<dbReference type="PROSITE" id="PS50011">
    <property type="entry name" value="PROTEIN_KINASE_DOM"/>
    <property type="match status" value="1"/>
</dbReference>
<dbReference type="Pfam" id="PF00069">
    <property type="entry name" value="Pkinase"/>
    <property type="match status" value="1"/>
</dbReference>
<protein>
    <submittedName>
        <fullName evidence="2">Serine/threonine-protein kinase</fullName>
    </submittedName>
</protein>
<evidence type="ECO:0000313" key="2">
    <source>
        <dbReference type="EMBL" id="AGE53842.1"/>
    </source>
</evidence>
<dbReference type="SUPFAM" id="SSF56112">
    <property type="entry name" value="Protein kinase-like (PK-like)"/>
    <property type="match status" value="1"/>
</dbReference>